<comment type="caution">
    <text evidence="1">The sequence shown here is derived from an EMBL/GenBank/DDBJ whole genome shotgun (WGS) entry which is preliminary data.</text>
</comment>
<evidence type="ECO:0000313" key="1">
    <source>
        <dbReference type="EMBL" id="KAK9909018.1"/>
    </source>
</evidence>
<accession>A0ABR2YPR3</accession>
<sequence>MTAERGVLSAPAVQNMSEGQIYDMTWPPSKHDDYLPEPTSLNAVHTEGTRGEVPIISLESITGSVVMLPQIVPALRNNSPRRPLTLQYRDPYSWDLPTLSGMLSAFFRASGTTSLPPLEEYTMLPDKTFLQEAYEAYYAEDPGQRVPPIPTVKLTVPGSAKEHSLLCYTDHKFTASESHIDAIMKAVYFGLVKLDSMIPLDSDIRAVQVCRAVSTPMYLRRAAEVLAKESCGEPWLLQPKIRDMESLEYRVYLLRGAKSSGQPNDTAVYYVAGDVVHEGNGGLRRGLGAKQYMNIAPGYFWSDSLFPPGWKVEDYLEDSSAAQVKVSNSTAAPPIDSAEGDGECVANSTLQAGEGVKDDDNSIIIVYEHEMPRVQWHHPDLYDTIVQREPSHWPKWVQKEQAARMEQLSTEQQVRGGWGYTLAKGVAEAVTRQFLKELYCANCDYVIQAE</sequence>
<dbReference type="EMBL" id="JALJOT010000007">
    <property type="protein sequence ID" value="KAK9909018.1"/>
    <property type="molecule type" value="Genomic_DNA"/>
</dbReference>
<proteinExistence type="predicted"/>
<organism evidence="1 2">
    <name type="scientific">Coccomyxa subellipsoidea</name>
    <dbReference type="NCBI Taxonomy" id="248742"/>
    <lineage>
        <taxon>Eukaryota</taxon>
        <taxon>Viridiplantae</taxon>
        <taxon>Chlorophyta</taxon>
        <taxon>core chlorophytes</taxon>
        <taxon>Trebouxiophyceae</taxon>
        <taxon>Trebouxiophyceae incertae sedis</taxon>
        <taxon>Coccomyxaceae</taxon>
        <taxon>Coccomyxa</taxon>
    </lineage>
</organism>
<evidence type="ECO:0000313" key="2">
    <source>
        <dbReference type="Proteomes" id="UP001491310"/>
    </source>
</evidence>
<reference evidence="1 2" key="1">
    <citation type="journal article" date="2024" name="Nat. Commun.">
        <title>Phylogenomics reveals the evolutionary origins of lichenization in chlorophyte algae.</title>
        <authorList>
            <person name="Puginier C."/>
            <person name="Libourel C."/>
            <person name="Otte J."/>
            <person name="Skaloud P."/>
            <person name="Haon M."/>
            <person name="Grisel S."/>
            <person name="Petersen M."/>
            <person name="Berrin J.G."/>
            <person name="Delaux P.M."/>
            <person name="Dal Grande F."/>
            <person name="Keller J."/>
        </authorList>
    </citation>
    <scope>NUCLEOTIDE SEQUENCE [LARGE SCALE GENOMIC DNA]</scope>
    <source>
        <strain evidence="1 2">SAG 216-7</strain>
    </source>
</reference>
<keyword evidence="2" id="KW-1185">Reference proteome</keyword>
<dbReference type="Proteomes" id="UP001491310">
    <property type="component" value="Unassembled WGS sequence"/>
</dbReference>
<gene>
    <name evidence="1" type="ORF">WJX75_006097</name>
</gene>
<name>A0ABR2YPR3_9CHLO</name>
<protein>
    <submittedName>
        <fullName evidence="1">Uncharacterized protein</fullName>
    </submittedName>
</protein>